<evidence type="ECO:0000313" key="1">
    <source>
        <dbReference type="Proteomes" id="UP000095282"/>
    </source>
</evidence>
<proteinExistence type="predicted"/>
<dbReference type="AlphaFoldDB" id="A0A1I7UQD5"/>
<keyword evidence="1" id="KW-1185">Reference proteome</keyword>
<accession>A0A1I7UQD5</accession>
<name>A0A1I7UQD5_9PELO</name>
<dbReference type="Proteomes" id="UP000095282">
    <property type="component" value="Unplaced"/>
</dbReference>
<reference evidence="2" key="1">
    <citation type="submission" date="2016-11" db="UniProtKB">
        <authorList>
            <consortium name="WormBaseParasite"/>
        </authorList>
    </citation>
    <scope>IDENTIFICATION</scope>
</reference>
<sequence>MESTLVCLNVPSRNNCVIAVDYSDGVKPGMVGSKWVECKGTLAVIEEEISKIEKSFDKLIELFTTGNSMKEECMNLVHTTVSLKKEYIIFCYANEADPEKLAPEVEQRITGAVNGFVDFRKLIFNVAASETIETSQPNFEGLRQFIETHRRVLEDLKEIK</sequence>
<organism evidence="1 2">
    <name type="scientific">Caenorhabditis tropicalis</name>
    <dbReference type="NCBI Taxonomy" id="1561998"/>
    <lineage>
        <taxon>Eukaryota</taxon>
        <taxon>Metazoa</taxon>
        <taxon>Ecdysozoa</taxon>
        <taxon>Nematoda</taxon>
        <taxon>Chromadorea</taxon>
        <taxon>Rhabditida</taxon>
        <taxon>Rhabditina</taxon>
        <taxon>Rhabditomorpha</taxon>
        <taxon>Rhabditoidea</taxon>
        <taxon>Rhabditidae</taxon>
        <taxon>Peloderinae</taxon>
        <taxon>Caenorhabditis</taxon>
    </lineage>
</organism>
<protein>
    <submittedName>
        <fullName evidence="2">Trafficking protein particle complex subunit</fullName>
    </submittedName>
</protein>
<dbReference type="WBParaSite" id="Csp11.Scaffold630.g18297.t1">
    <property type="protein sequence ID" value="Csp11.Scaffold630.g18297.t1"/>
    <property type="gene ID" value="Csp11.Scaffold630.g18297"/>
</dbReference>
<evidence type="ECO:0000313" key="2">
    <source>
        <dbReference type="WBParaSite" id="Csp11.Scaffold630.g18297.t1"/>
    </source>
</evidence>